<comment type="similarity">
    <text evidence="1">Belongs to the helicase family.</text>
</comment>
<reference evidence="3 5" key="1">
    <citation type="submission" date="2008-03" db="EMBL/GenBank/DDBJ databases">
        <title>Annotation of Ixodes scapularis.</title>
        <authorList>
            <consortium name="Ixodes scapularis Genome Project Consortium"/>
            <person name="Caler E."/>
            <person name="Hannick L.I."/>
            <person name="Bidwell S."/>
            <person name="Joardar V."/>
            <person name="Thiagarajan M."/>
            <person name="Amedeo P."/>
            <person name="Galinsky K.J."/>
            <person name="Schobel S."/>
            <person name="Inman J."/>
            <person name="Hostetler J."/>
            <person name="Miller J."/>
            <person name="Hammond M."/>
            <person name="Megy K."/>
            <person name="Lawson D."/>
            <person name="Kodira C."/>
            <person name="Sutton G."/>
            <person name="Meyer J."/>
            <person name="Hill C.A."/>
            <person name="Birren B."/>
            <person name="Nene V."/>
            <person name="Collins F."/>
            <person name="Alarcon-Chaidez F."/>
            <person name="Wikel S."/>
            <person name="Strausberg R."/>
        </authorList>
    </citation>
    <scope>NUCLEOTIDE SEQUENCE [LARGE SCALE GENOMIC DNA]</scope>
    <source>
        <strain evidence="5">Wikel</strain>
        <strain evidence="3">Wikel colony</strain>
    </source>
</reference>
<dbReference type="EnsemblMetazoa" id="ISCW003844-RA">
    <property type="protein sequence ID" value="ISCW003844-PA"/>
    <property type="gene ID" value="ISCW003844"/>
</dbReference>
<dbReference type="Proteomes" id="UP000001555">
    <property type="component" value="Unassembled WGS sequence"/>
</dbReference>
<evidence type="ECO:0000256" key="1">
    <source>
        <dbReference type="RuleBase" id="RU363044"/>
    </source>
</evidence>
<dbReference type="VEuPathDB" id="VectorBase:ISCP_020100"/>
<dbReference type="Pfam" id="PF05970">
    <property type="entry name" value="PIF1"/>
    <property type="match status" value="1"/>
</dbReference>
<dbReference type="VEuPathDB" id="VectorBase:ISCW003844"/>
<dbReference type="InterPro" id="IPR051055">
    <property type="entry name" value="PIF1_helicase"/>
</dbReference>
<gene>
    <name evidence="3" type="ORF">IscW_ISCW003844</name>
</gene>
<dbReference type="InterPro" id="IPR027417">
    <property type="entry name" value="P-loop_NTPase"/>
</dbReference>
<keyword evidence="1" id="KW-0347">Helicase</keyword>
<dbReference type="GO" id="GO:0043139">
    <property type="term" value="F:5'-3' DNA helicase activity"/>
    <property type="evidence" value="ECO:0007669"/>
    <property type="project" value="UniProtKB-EC"/>
</dbReference>
<dbReference type="EMBL" id="ABJB010104163">
    <property type="status" value="NOT_ANNOTATED_CDS"/>
    <property type="molecule type" value="Genomic_DNA"/>
</dbReference>
<comment type="catalytic activity">
    <reaction evidence="1">
        <text>ATP + H2O = ADP + phosphate + H(+)</text>
        <dbReference type="Rhea" id="RHEA:13065"/>
        <dbReference type="ChEBI" id="CHEBI:15377"/>
        <dbReference type="ChEBI" id="CHEBI:15378"/>
        <dbReference type="ChEBI" id="CHEBI:30616"/>
        <dbReference type="ChEBI" id="CHEBI:43474"/>
        <dbReference type="ChEBI" id="CHEBI:456216"/>
        <dbReference type="EC" id="5.6.2.3"/>
    </reaction>
</comment>
<comment type="cofactor">
    <cofactor evidence="1">
        <name>Mg(2+)</name>
        <dbReference type="ChEBI" id="CHEBI:18420"/>
    </cofactor>
</comment>
<dbReference type="VEuPathDB" id="VectorBase:ISCI003844"/>
<dbReference type="GO" id="GO:0016787">
    <property type="term" value="F:hydrolase activity"/>
    <property type="evidence" value="ECO:0007669"/>
    <property type="project" value="UniProtKB-KW"/>
</dbReference>
<evidence type="ECO:0000313" key="3">
    <source>
        <dbReference type="EMBL" id="EEC05669.1"/>
    </source>
</evidence>
<evidence type="ECO:0000313" key="5">
    <source>
        <dbReference type="Proteomes" id="UP000001555"/>
    </source>
</evidence>
<dbReference type="GO" id="GO:0005524">
    <property type="term" value="F:ATP binding"/>
    <property type="evidence" value="ECO:0007669"/>
    <property type="project" value="UniProtKB-KW"/>
</dbReference>
<evidence type="ECO:0000313" key="4">
    <source>
        <dbReference type="EnsemblMetazoa" id="ISCW003844-PA"/>
    </source>
</evidence>
<dbReference type="GO" id="GO:0000723">
    <property type="term" value="P:telomere maintenance"/>
    <property type="evidence" value="ECO:0007669"/>
    <property type="project" value="InterPro"/>
</dbReference>
<keyword evidence="5" id="KW-1185">Reference proteome</keyword>
<keyword evidence="1" id="KW-0067">ATP-binding</keyword>
<keyword evidence="1" id="KW-0378">Hydrolase</keyword>
<protein>
    <recommendedName>
        <fullName evidence="1">ATP-dependent DNA helicase</fullName>
        <ecNumber evidence="1">5.6.2.3</ecNumber>
    </recommendedName>
</protein>
<dbReference type="OrthoDB" id="6141723at2759"/>
<name>B7PGE7_IXOSC</name>
<dbReference type="PaxDb" id="6945-B7PGE7"/>
<dbReference type="InterPro" id="IPR010285">
    <property type="entry name" value="DNA_helicase_pif1-like_DEAD"/>
</dbReference>
<dbReference type="AlphaFoldDB" id="B7PGE7"/>
<keyword evidence="1" id="KW-0233">DNA recombination</keyword>
<organism>
    <name type="scientific">Ixodes scapularis</name>
    <name type="common">Black-legged tick</name>
    <name type="synonym">Deer tick</name>
    <dbReference type="NCBI Taxonomy" id="6945"/>
    <lineage>
        <taxon>Eukaryota</taxon>
        <taxon>Metazoa</taxon>
        <taxon>Ecdysozoa</taxon>
        <taxon>Arthropoda</taxon>
        <taxon>Chelicerata</taxon>
        <taxon>Arachnida</taxon>
        <taxon>Acari</taxon>
        <taxon>Parasitiformes</taxon>
        <taxon>Ixodida</taxon>
        <taxon>Ixodoidea</taxon>
        <taxon>Ixodidae</taxon>
        <taxon>Ixodinae</taxon>
        <taxon>Ixodes</taxon>
    </lineage>
</organism>
<evidence type="ECO:0000259" key="2">
    <source>
        <dbReference type="Pfam" id="PF05970"/>
    </source>
</evidence>
<dbReference type="GO" id="GO:0006310">
    <property type="term" value="P:DNA recombination"/>
    <property type="evidence" value="ECO:0007669"/>
    <property type="project" value="UniProtKB-KW"/>
</dbReference>
<sequence>MGINSFDACATNGKAAVAIGGVTLHTAFKLVISVKDPDRSLRSSDANFFCCIFKNAQCSIVDEISTILADTLVLIDMRLSTISLKYTEPLDGFNEILRGDQGQLPPVRAAEVYT</sequence>
<dbReference type="HOGENOM" id="CLU_2123773_0_0_1"/>
<keyword evidence="1" id="KW-0227">DNA damage</keyword>
<dbReference type="EC" id="5.6.2.3" evidence="1"/>
<keyword evidence="1" id="KW-0547">Nucleotide-binding</keyword>
<keyword evidence="1" id="KW-0234">DNA repair</keyword>
<dbReference type="Gene3D" id="3.40.50.300">
    <property type="entry name" value="P-loop containing nucleotide triphosphate hydrolases"/>
    <property type="match status" value="1"/>
</dbReference>
<proteinExistence type="inferred from homology"/>
<reference evidence="4" key="2">
    <citation type="submission" date="2020-05" db="UniProtKB">
        <authorList>
            <consortium name="EnsemblMetazoa"/>
        </authorList>
    </citation>
    <scope>IDENTIFICATION</scope>
    <source>
        <strain evidence="4">wikel</strain>
    </source>
</reference>
<dbReference type="PANTHER" id="PTHR47642:SF5">
    <property type="entry name" value="ATP-DEPENDENT DNA HELICASE"/>
    <property type="match status" value="1"/>
</dbReference>
<accession>B7PGE7</accession>
<dbReference type="GO" id="GO:0006281">
    <property type="term" value="P:DNA repair"/>
    <property type="evidence" value="ECO:0007669"/>
    <property type="project" value="UniProtKB-KW"/>
</dbReference>
<dbReference type="PANTHER" id="PTHR47642">
    <property type="entry name" value="ATP-DEPENDENT DNA HELICASE"/>
    <property type="match status" value="1"/>
</dbReference>
<feature type="domain" description="DNA helicase Pif1-like DEAD-box helicase" evidence="2">
    <location>
        <begin position="8"/>
        <end position="108"/>
    </location>
</feature>
<dbReference type="EMBL" id="DS707746">
    <property type="protein sequence ID" value="EEC05669.1"/>
    <property type="molecule type" value="Genomic_DNA"/>
</dbReference>
<dbReference type="InParanoid" id="B7PGE7"/>